<evidence type="ECO:0000256" key="6">
    <source>
        <dbReference type="RuleBase" id="RU003943"/>
    </source>
</evidence>
<dbReference type="RefSeq" id="WP_121927509.1">
    <property type="nucleotide sequence ID" value="NZ_CP068291.1"/>
</dbReference>
<proteinExistence type="inferred from homology"/>
<evidence type="ECO:0000256" key="3">
    <source>
        <dbReference type="ARBA" id="ARBA00022692"/>
    </source>
</evidence>
<evidence type="ECO:0000256" key="5">
    <source>
        <dbReference type="ARBA" id="ARBA00023136"/>
    </source>
</evidence>
<comment type="caution">
    <text evidence="9">The sequence shown here is derived from an EMBL/GenBank/DDBJ whole genome shotgun (WGS) entry which is preliminary data.</text>
</comment>
<dbReference type="Pfam" id="PF00950">
    <property type="entry name" value="ABC-3"/>
    <property type="match status" value="1"/>
</dbReference>
<dbReference type="SUPFAM" id="SSF81345">
    <property type="entry name" value="ABC transporter involved in vitamin B12 uptake, BtuC"/>
    <property type="match status" value="1"/>
</dbReference>
<dbReference type="Gene3D" id="1.10.3470.10">
    <property type="entry name" value="ABC transporter involved in vitamin B12 uptake, BtuC"/>
    <property type="match status" value="1"/>
</dbReference>
<sequence>MGVLTLPFFEAIAVGSLSGLVGTLMVLGNRVFFAESLSHGTFPGAVLGVVVANALGANLSDGLMLGSVAVCIPLAFFMHYLGKVHGVSSTAAAGTTLTLGFALGILLLRWFQPLPLHVDSFLVGSLTTVNHRDVAIAAGLVVICLLAVLACRRRLFQAYFDPTTSPHSGLYDALTLGLICLTMAAVIPAVGTILSIALLVAPAAGLRPWVSRPEALLIGAGIIGITIAVAGLFIAAHLSLSAGGTIAIVAGVFYLASMAAHQAVS</sequence>
<evidence type="ECO:0000313" key="8">
    <source>
        <dbReference type="EMBL" id="MBM0243342.1"/>
    </source>
</evidence>
<feature type="transmembrane region" description="Helical" evidence="7">
    <location>
        <begin position="63"/>
        <end position="81"/>
    </location>
</feature>
<accession>A0A3M0GYB5</accession>
<keyword evidence="11" id="KW-1185">Reference proteome</keyword>
<protein>
    <submittedName>
        <fullName evidence="9">Metal ABC transporter permease</fullName>
    </submittedName>
</protein>
<organism evidence="9 10">
    <name type="scientific">Corynebacterium macginleyi</name>
    <dbReference type="NCBI Taxonomy" id="38290"/>
    <lineage>
        <taxon>Bacteria</taxon>
        <taxon>Bacillati</taxon>
        <taxon>Actinomycetota</taxon>
        <taxon>Actinomycetes</taxon>
        <taxon>Mycobacteriales</taxon>
        <taxon>Corynebacteriaceae</taxon>
        <taxon>Corynebacterium</taxon>
    </lineage>
</organism>
<dbReference type="GO" id="GO:0055085">
    <property type="term" value="P:transmembrane transport"/>
    <property type="evidence" value="ECO:0007669"/>
    <property type="project" value="InterPro"/>
</dbReference>
<gene>
    <name evidence="9" type="ORF">D9543_03160</name>
    <name evidence="8" type="ORF">GWO63_003420</name>
</gene>
<comment type="subcellular location">
    <subcellularLocation>
        <location evidence="6">Cell membrane</location>
        <topology evidence="6">Multi-pass membrane protein</topology>
    </subcellularLocation>
    <subcellularLocation>
        <location evidence="1">Membrane</location>
        <topology evidence="1">Multi-pass membrane protein</topology>
    </subcellularLocation>
</comment>
<feature type="transmembrane region" description="Helical" evidence="7">
    <location>
        <begin position="134"/>
        <end position="152"/>
    </location>
</feature>
<dbReference type="PANTHER" id="PTHR30477">
    <property type="entry name" value="ABC-TRANSPORTER METAL-BINDING PROTEIN"/>
    <property type="match status" value="1"/>
</dbReference>
<feature type="transmembrane region" description="Helical" evidence="7">
    <location>
        <begin position="93"/>
        <end position="111"/>
    </location>
</feature>
<dbReference type="AlphaFoldDB" id="A0A3M0GYB5"/>
<dbReference type="GO" id="GO:0043190">
    <property type="term" value="C:ATP-binding cassette (ABC) transporter complex"/>
    <property type="evidence" value="ECO:0007669"/>
    <property type="project" value="InterPro"/>
</dbReference>
<dbReference type="EMBL" id="JAACBX020000001">
    <property type="protein sequence ID" value="MBM0243342.1"/>
    <property type="molecule type" value="Genomic_DNA"/>
</dbReference>
<evidence type="ECO:0000313" key="11">
    <source>
        <dbReference type="Proteomes" id="UP001518680"/>
    </source>
</evidence>
<keyword evidence="5 7" id="KW-0472">Membrane</keyword>
<keyword evidence="6" id="KW-0813">Transport</keyword>
<evidence type="ECO:0000256" key="7">
    <source>
        <dbReference type="SAM" id="Phobius"/>
    </source>
</evidence>
<dbReference type="EMBL" id="REGC01000003">
    <property type="protein sequence ID" value="RMB63009.1"/>
    <property type="molecule type" value="Genomic_DNA"/>
</dbReference>
<evidence type="ECO:0000313" key="10">
    <source>
        <dbReference type="Proteomes" id="UP000270649"/>
    </source>
</evidence>
<dbReference type="InterPro" id="IPR037294">
    <property type="entry name" value="ABC_BtuC-like"/>
</dbReference>
<feature type="transmembrane region" description="Helical" evidence="7">
    <location>
        <begin position="6"/>
        <end position="28"/>
    </location>
</feature>
<evidence type="ECO:0000256" key="2">
    <source>
        <dbReference type="ARBA" id="ARBA00008034"/>
    </source>
</evidence>
<feature type="transmembrane region" description="Helical" evidence="7">
    <location>
        <begin position="173"/>
        <end position="203"/>
    </location>
</feature>
<feature type="transmembrane region" description="Helical" evidence="7">
    <location>
        <begin position="242"/>
        <end position="264"/>
    </location>
</feature>
<dbReference type="Proteomes" id="UP001518680">
    <property type="component" value="Unassembled WGS sequence"/>
</dbReference>
<comment type="similarity">
    <text evidence="2 6">Belongs to the ABC-3 integral membrane protein family.</text>
</comment>
<feature type="transmembrane region" description="Helical" evidence="7">
    <location>
        <begin position="215"/>
        <end position="235"/>
    </location>
</feature>
<dbReference type="Proteomes" id="UP000270649">
    <property type="component" value="Unassembled WGS sequence"/>
</dbReference>
<reference evidence="8 11" key="2">
    <citation type="submission" date="2021-01" db="EMBL/GenBank/DDBJ databases">
        <title>Complete genome sequences of Corynebacterium macginleyi strains isolated from infectious keratitis.</title>
        <authorList>
            <person name="Sagerfors S."/>
            <person name="Poehlein A."/>
            <person name="Soderquist B."/>
            <person name="Bruggemann H."/>
        </authorList>
    </citation>
    <scope>NUCLEOTIDE SEQUENCE [LARGE SCALE GENOMIC DNA]</scope>
    <source>
        <strain evidence="8 11">12T220</strain>
    </source>
</reference>
<evidence type="ECO:0000313" key="9">
    <source>
        <dbReference type="EMBL" id="RMB63009.1"/>
    </source>
</evidence>
<dbReference type="OrthoDB" id="3260923at2"/>
<evidence type="ECO:0000256" key="1">
    <source>
        <dbReference type="ARBA" id="ARBA00004141"/>
    </source>
</evidence>
<dbReference type="PANTHER" id="PTHR30477:SF0">
    <property type="entry name" value="METAL TRANSPORT SYSTEM MEMBRANE PROTEIN TM_0125-RELATED"/>
    <property type="match status" value="1"/>
</dbReference>
<dbReference type="InterPro" id="IPR001626">
    <property type="entry name" value="ABC_TroCD"/>
</dbReference>
<evidence type="ECO:0000256" key="4">
    <source>
        <dbReference type="ARBA" id="ARBA00022989"/>
    </source>
</evidence>
<keyword evidence="4 7" id="KW-1133">Transmembrane helix</keyword>
<name>A0A3M0GYB5_9CORY</name>
<reference evidence="9 10" key="1">
    <citation type="submission" date="2018-10" db="EMBL/GenBank/DDBJ databases">
        <title>Corynebacterium macginleyi genome sequencing and assembly of the type strain and two clinical samples.</title>
        <authorList>
            <person name="Bernier A.-M."/>
            <person name="Bernard K."/>
        </authorList>
    </citation>
    <scope>NUCLEOTIDE SEQUENCE [LARGE SCALE GENOMIC DNA]</scope>
    <source>
        <strain evidence="9 10">NML 120205</strain>
    </source>
</reference>
<keyword evidence="3 6" id="KW-0812">Transmembrane</keyword>